<dbReference type="AlphaFoldDB" id="A0A7J6TIQ4"/>
<dbReference type="EMBL" id="JABANM010007113">
    <property type="protein sequence ID" value="KAF4744811.1"/>
    <property type="molecule type" value="Genomic_DNA"/>
</dbReference>
<feature type="compositionally biased region" description="Basic and acidic residues" evidence="1">
    <location>
        <begin position="54"/>
        <end position="63"/>
    </location>
</feature>
<accession>A0A7J6TIQ4</accession>
<feature type="region of interest" description="Disordered" evidence="1">
    <location>
        <begin position="613"/>
        <end position="633"/>
    </location>
</feature>
<feature type="compositionally biased region" description="Polar residues" evidence="1">
    <location>
        <begin position="353"/>
        <end position="362"/>
    </location>
</feature>
<evidence type="ECO:0000313" key="2">
    <source>
        <dbReference type="EMBL" id="KAF4744811.1"/>
    </source>
</evidence>
<name>A0A7J6TIQ4_PEROL</name>
<dbReference type="Proteomes" id="UP000574390">
    <property type="component" value="Unassembled WGS sequence"/>
</dbReference>
<feature type="region of interest" description="Disordered" evidence="1">
    <location>
        <begin position="40"/>
        <end position="82"/>
    </location>
</feature>
<feature type="compositionally biased region" description="Basic and acidic residues" evidence="1">
    <location>
        <begin position="299"/>
        <end position="314"/>
    </location>
</feature>
<feature type="region of interest" description="Disordered" evidence="1">
    <location>
        <begin position="510"/>
        <end position="578"/>
    </location>
</feature>
<comment type="caution">
    <text evidence="2">The sequence shown here is derived from an EMBL/GenBank/DDBJ whole genome shotgun (WGS) entry which is preliminary data.</text>
</comment>
<proteinExistence type="predicted"/>
<evidence type="ECO:0000313" key="3">
    <source>
        <dbReference type="Proteomes" id="UP000574390"/>
    </source>
</evidence>
<protein>
    <submittedName>
        <fullName evidence="2">Uncharacterized protein</fullName>
    </submittedName>
</protein>
<feature type="region of interest" description="Disordered" evidence="1">
    <location>
        <begin position="469"/>
        <end position="490"/>
    </location>
</feature>
<sequence>MAEVNTVLDRMKARCGRRGYNVNDSIPENTTWEGIAELLRPPGAHRSSTQMDSRTAHDGEETISRGSNQEGTRERPQSTPEERAYEILMGTRDRISSLEASAPGTSAGYRSTYLHIAKAHQELLHTLQGFHTRSRPAAVQTGPAEAPAPLIVPPESGEELRDLPNELEFSFDSPPQKPGASGGRSGPVWRSSYTDKGGHSTTSVRPLREAAASLESSADLSVITASTEEEQEGALEASMSQAIVAELLSGTLNTMAAVEEEDEPDPRRLGINDTASTADQRAGVVTEDLPEGSRGTAVDGHDEADSMRAEERAYSVELSAEDDVAADGDDHKPPEEAAVWSTDVLMDDEPINTGEQGSTTRRGSAEAGQSDAVIPAVDQAKQKGLGGSGTGEAFNSDLAGGAVEGYEGPRSSDEVKGTESSQEEETYQASEGFGELMTMIEKLAAAKEHIEESYVDSVQPRQVDHVHPRQADSVHPRQVDSVHPRQVDSVHPRQVASVLLADCYTIHEGPSLGGEADDAVDESSSGGHVAAPMKDEKEHRDGRSVGEQGRGEVGEETREADRPEGLPKEGSGVDGGAKVLLPNPETPHIALDEQDGDHPVPVEALIEHPVTAEASAAEEEGQTTTGELSNTPTVKTARPVAKNLGIVDTFDRLVRQARAHAQPTRAAQSPPPRTPTPGENPTAAAGGRGVLQARRNYHLPEFISKGQKTLKITVSKKRLLGGGRGGKKLFDPDPF</sequence>
<gene>
    <name evidence="2" type="ORF">FOZ62_018854</name>
</gene>
<evidence type="ECO:0000256" key="1">
    <source>
        <dbReference type="SAM" id="MobiDB-lite"/>
    </source>
</evidence>
<reference evidence="2 3" key="1">
    <citation type="submission" date="2020-04" db="EMBL/GenBank/DDBJ databases">
        <title>Perkinsus olseni comparative genomics.</title>
        <authorList>
            <person name="Bogema D.R."/>
        </authorList>
    </citation>
    <scope>NUCLEOTIDE SEQUENCE [LARGE SCALE GENOMIC DNA]</scope>
    <source>
        <strain evidence="2">ATCC PRA-205</strain>
    </source>
</reference>
<feature type="region of interest" description="Disordered" evidence="1">
    <location>
        <begin position="134"/>
        <end position="205"/>
    </location>
</feature>
<feature type="compositionally biased region" description="Polar residues" evidence="1">
    <location>
        <begin position="191"/>
        <end position="204"/>
    </location>
</feature>
<feature type="region of interest" description="Disordered" evidence="1">
    <location>
        <begin position="658"/>
        <end position="693"/>
    </location>
</feature>
<feature type="compositionally biased region" description="Basic and acidic residues" evidence="1">
    <location>
        <begin position="71"/>
        <end position="82"/>
    </location>
</feature>
<feature type="compositionally biased region" description="Basic and acidic residues" evidence="1">
    <location>
        <begin position="533"/>
        <end position="567"/>
    </location>
</feature>
<feature type="region of interest" description="Disordered" evidence="1">
    <location>
        <begin position="260"/>
        <end position="433"/>
    </location>
</feature>
<organism evidence="2 3">
    <name type="scientific">Perkinsus olseni</name>
    <name type="common">Perkinsus atlanticus</name>
    <dbReference type="NCBI Taxonomy" id="32597"/>
    <lineage>
        <taxon>Eukaryota</taxon>
        <taxon>Sar</taxon>
        <taxon>Alveolata</taxon>
        <taxon>Perkinsozoa</taxon>
        <taxon>Perkinsea</taxon>
        <taxon>Perkinsida</taxon>
        <taxon>Perkinsidae</taxon>
        <taxon>Perkinsus</taxon>
    </lineage>
</organism>